<dbReference type="CDD" id="cd02440">
    <property type="entry name" value="AdoMet_MTases"/>
    <property type="match status" value="1"/>
</dbReference>
<keyword evidence="2 6" id="KW-0489">Methyltransferase</keyword>
<dbReference type="SUPFAM" id="SSF53335">
    <property type="entry name" value="S-adenosyl-L-methionine-dependent methyltransferases"/>
    <property type="match status" value="1"/>
</dbReference>
<protein>
    <submittedName>
        <fullName evidence="6">Class I SAM-dependent methyltransferase</fullName>
    </submittedName>
</protein>
<dbReference type="GO" id="GO:0008610">
    <property type="term" value="P:lipid biosynthetic process"/>
    <property type="evidence" value="ECO:0007669"/>
    <property type="project" value="InterPro"/>
</dbReference>
<evidence type="ECO:0000256" key="1">
    <source>
        <dbReference type="ARBA" id="ARBA00010815"/>
    </source>
</evidence>
<keyword evidence="5" id="KW-0443">Lipid metabolism</keyword>
<dbReference type="EMBL" id="PXNQ02000012">
    <property type="protein sequence ID" value="RNF33270.1"/>
    <property type="molecule type" value="Genomic_DNA"/>
</dbReference>
<comment type="caution">
    <text evidence="6">The sequence shown here is derived from an EMBL/GenBank/DDBJ whole genome shotgun (WGS) entry which is preliminary data.</text>
</comment>
<evidence type="ECO:0000256" key="5">
    <source>
        <dbReference type="ARBA" id="ARBA00023098"/>
    </source>
</evidence>
<dbReference type="InterPro" id="IPR029063">
    <property type="entry name" value="SAM-dependent_MTases_sf"/>
</dbReference>
<proteinExistence type="inferred from homology"/>
<evidence type="ECO:0000256" key="4">
    <source>
        <dbReference type="ARBA" id="ARBA00022691"/>
    </source>
</evidence>
<dbReference type="InterPro" id="IPR050723">
    <property type="entry name" value="CFA/CMAS"/>
</dbReference>
<evidence type="ECO:0000256" key="3">
    <source>
        <dbReference type="ARBA" id="ARBA00022679"/>
    </source>
</evidence>
<dbReference type="PIRSF" id="PIRSF003085">
    <property type="entry name" value="CMAS"/>
    <property type="match status" value="1"/>
</dbReference>
<evidence type="ECO:0000256" key="2">
    <source>
        <dbReference type="ARBA" id="ARBA00022603"/>
    </source>
</evidence>
<dbReference type="InterPro" id="IPR003333">
    <property type="entry name" value="CMAS"/>
</dbReference>
<evidence type="ECO:0000313" key="6">
    <source>
        <dbReference type="EMBL" id="RNF33270.1"/>
    </source>
</evidence>
<keyword evidence="3" id="KW-0808">Transferase</keyword>
<dbReference type="Pfam" id="PF02353">
    <property type="entry name" value="CMAS"/>
    <property type="match status" value="1"/>
</dbReference>
<dbReference type="GO" id="GO:0032259">
    <property type="term" value="P:methylation"/>
    <property type="evidence" value="ECO:0007669"/>
    <property type="project" value="UniProtKB-KW"/>
</dbReference>
<name>A0A422QTE5_9RHOB</name>
<dbReference type="AlphaFoldDB" id="A0A422QTE5"/>
<accession>A0A422QTE5</accession>
<dbReference type="PANTHER" id="PTHR43667">
    <property type="entry name" value="CYCLOPROPANE-FATTY-ACYL-PHOSPHOLIPID SYNTHASE"/>
    <property type="match status" value="1"/>
</dbReference>
<dbReference type="Proteomes" id="UP000238137">
    <property type="component" value="Unassembled WGS sequence"/>
</dbReference>
<dbReference type="Gene3D" id="3.40.50.150">
    <property type="entry name" value="Vaccinia Virus protein VP39"/>
    <property type="match status" value="1"/>
</dbReference>
<sequence length="428" mass="49218">MKKRDPLFRRIIRDKFEKLLSETIRTGALAVELPSGARCVAGDGSGRHVRIRITSWKALTRIVLYPDLALGEAYMDGELVLLDGEMYDLLDLIFRNLTVDEPSGLSTLTRRLVRLFIRISDYNSPARARRNVAHHYDLDRRLYDLFLDSDRQYSCGYFEKPGDGLEEAQLAKKRHLAAKMNLKHGQRVLDIGSGWGGLALYLARMFDASVLGVTLSDEQLAISTERARAEKREGQVDFKLRDYRSLTGRFDRIVSVGMFEHVGKRSYGEFFAKVRDLLADDGVGVLHYIGRTTAPYVTNGWVRKYIFPGGYLPSLSEVMPEIERHGLTVTDIEVLRLHYADTLRHWRKRIMANRMRAVELYDERFARMWEFYLAASETAFRYQGLVIHQIQFAKSVSALPLTRDYMTGNEEELRRRDRIPDHSQTAAG</sequence>
<dbReference type="PANTHER" id="PTHR43667:SF1">
    <property type="entry name" value="CYCLOPROPANE-FATTY-ACYL-PHOSPHOLIPID SYNTHASE"/>
    <property type="match status" value="1"/>
</dbReference>
<dbReference type="GO" id="GO:0008168">
    <property type="term" value="F:methyltransferase activity"/>
    <property type="evidence" value="ECO:0007669"/>
    <property type="project" value="UniProtKB-KW"/>
</dbReference>
<evidence type="ECO:0000313" key="7">
    <source>
        <dbReference type="Proteomes" id="UP000238137"/>
    </source>
</evidence>
<keyword evidence="7" id="KW-1185">Reference proteome</keyword>
<organism evidence="6 7">
    <name type="scientific">Paracoccus methylarcula</name>
    <dbReference type="NCBI Taxonomy" id="72022"/>
    <lineage>
        <taxon>Bacteria</taxon>
        <taxon>Pseudomonadati</taxon>
        <taxon>Pseudomonadota</taxon>
        <taxon>Alphaproteobacteria</taxon>
        <taxon>Rhodobacterales</taxon>
        <taxon>Paracoccaceae</taxon>
        <taxon>Paracoccus</taxon>
    </lineage>
</organism>
<keyword evidence="4" id="KW-0949">S-adenosyl-L-methionine</keyword>
<dbReference type="OrthoDB" id="9782855at2"/>
<gene>
    <name evidence="6" type="ORF">A7A09_017740</name>
</gene>
<reference evidence="6" key="1">
    <citation type="submission" date="2018-05" db="EMBL/GenBank/DDBJ databases">
        <title>Reclassification of Methylarcula marina and Methylarcula terricola as Paracoccus methylarcula sp.nov., comb.nov. and Paracoccus terricola comb.nov.</title>
        <authorList>
            <person name="Shmareva M.N."/>
            <person name="Doronina N.V."/>
            <person name="Vasilenko O.V."/>
            <person name="Tarlachkov S.V."/>
            <person name="Trotsenko Y.A."/>
        </authorList>
    </citation>
    <scope>NUCLEOTIDE SEQUENCE [LARGE SCALE GENOMIC DNA]</scope>
    <source>
        <strain evidence="6">VKM B-2159</strain>
    </source>
</reference>
<dbReference type="RefSeq" id="WP_106692640.1">
    <property type="nucleotide sequence ID" value="NZ_PXNQ02000012.1"/>
</dbReference>
<comment type="similarity">
    <text evidence="1">Belongs to the CFA/CMAS family.</text>
</comment>